<evidence type="ECO:0000313" key="2">
    <source>
        <dbReference type="EMBL" id="KFE43916.1"/>
    </source>
</evidence>
<comment type="caution">
    <text evidence="2">The sequence shown here is derived from an EMBL/GenBank/DDBJ whole genome shotgun (WGS) entry which is preliminary data.</text>
</comment>
<dbReference type="InterPro" id="IPR036291">
    <property type="entry name" value="NAD(P)-bd_dom_sf"/>
</dbReference>
<dbReference type="Gene3D" id="3.40.50.720">
    <property type="entry name" value="NAD(P)-binding Rossmann-like Domain"/>
    <property type="match status" value="1"/>
</dbReference>
<gene>
    <name evidence="2" type="ORF">IV02_31200</name>
</gene>
<name>A0A085UL53_PSESX</name>
<accession>A0A085UL53</accession>
<dbReference type="PATRIC" id="fig|317.174.peg.6365"/>
<reference evidence="2 3" key="1">
    <citation type="submission" date="2014-07" db="EMBL/GenBank/DDBJ databases">
        <title>Draft Genome Sequences of Environmental Pseudomonas syringae strains.</title>
        <authorList>
            <person name="Baltrus D.A."/>
            <person name="Berge O."/>
            <person name="Morris C."/>
        </authorList>
    </citation>
    <scope>NUCLEOTIDE SEQUENCE [LARGE SCALE GENOMIC DNA]</scope>
    <source>
        <strain evidence="2 3">CEB003</strain>
    </source>
</reference>
<dbReference type="EMBL" id="JPQT01000183">
    <property type="protein sequence ID" value="KFE43916.1"/>
    <property type="molecule type" value="Genomic_DNA"/>
</dbReference>
<comment type="similarity">
    <text evidence="1">Belongs to the short-chain dehydrogenases/reductases (SDR) family.</text>
</comment>
<protein>
    <submittedName>
        <fullName evidence="2">Oxidoreductase</fullName>
    </submittedName>
</protein>
<dbReference type="SUPFAM" id="SSF51735">
    <property type="entry name" value="NAD(P)-binding Rossmann-fold domains"/>
    <property type="match status" value="1"/>
</dbReference>
<dbReference type="Proteomes" id="UP000028643">
    <property type="component" value="Unassembled WGS sequence"/>
</dbReference>
<dbReference type="AlphaFoldDB" id="A0A085UL53"/>
<proteinExistence type="inferred from homology"/>
<evidence type="ECO:0000256" key="1">
    <source>
        <dbReference type="ARBA" id="ARBA00006484"/>
    </source>
</evidence>
<dbReference type="InterPro" id="IPR002347">
    <property type="entry name" value="SDR_fam"/>
</dbReference>
<organism evidence="2 3">
    <name type="scientific">Pseudomonas syringae</name>
    <dbReference type="NCBI Taxonomy" id="317"/>
    <lineage>
        <taxon>Bacteria</taxon>
        <taxon>Pseudomonadati</taxon>
        <taxon>Pseudomonadota</taxon>
        <taxon>Gammaproteobacteria</taxon>
        <taxon>Pseudomonadales</taxon>
        <taxon>Pseudomonadaceae</taxon>
        <taxon>Pseudomonas</taxon>
    </lineage>
</organism>
<evidence type="ECO:0000313" key="3">
    <source>
        <dbReference type="Proteomes" id="UP000028643"/>
    </source>
</evidence>
<dbReference type="PRINTS" id="PR00081">
    <property type="entry name" value="GDHRDH"/>
</dbReference>
<dbReference type="RefSeq" id="WP_047579991.1">
    <property type="nucleotide sequence ID" value="NZ_JPQT01000183.1"/>
</dbReference>
<dbReference type="InterPro" id="IPR050259">
    <property type="entry name" value="SDR"/>
</dbReference>
<dbReference type="Pfam" id="PF13561">
    <property type="entry name" value="adh_short_C2"/>
    <property type="match status" value="1"/>
</dbReference>
<dbReference type="PRINTS" id="PR00080">
    <property type="entry name" value="SDRFAMILY"/>
</dbReference>
<dbReference type="PANTHER" id="PTHR42879">
    <property type="entry name" value="3-OXOACYL-(ACYL-CARRIER-PROTEIN) REDUCTASE"/>
    <property type="match status" value="1"/>
</dbReference>
<sequence length="265" mass="27740">MKIDLSGKLAIVSGSTAGIGLGVGKALASCGANVVIVGRAAAKVDEAIAAIKREVPDAQLRGCVADLGTAEGAQRLFEAEPTADILVNNLGVFNEVDFFDTPDEEWERFYQVNVISGVRLSRHYVNDMVARKWGRVIFVSSESGIAIPANMINYGTTKAANLAVSHGLAKRLAGTGVTVNAILPGPTFTDGVEEMLKDAVAQSGRSLRDEADHFVRSARPSSIIQRVAEVDEVANLVAYLASPLSSATTGAALRVDGGVVDSMAI</sequence>